<keyword evidence="9" id="KW-0446">Lipid-binding</keyword>
<dbReference type="EMBL" id="AE016818">
    <property type="protein sequence ID" value="AAS53090.1"/>
    <property type="molecule type" value="Genomic_DNA"/>
</dbReference>
<dbReference type="PANTHER" id="PTHR46980">
    <property type="entry name" value="TRICALBIN-1-RELATED"/>
    <property type="match status" value="1"/>
</dbReference>
<evidence type="ECO:0000259" key="14">
    <source>
        <dbReference type="PROSITE" id="PS50004"/>
    </source>
</evidence>
<dbReference type="InterPro" id="IPR037762">
    <property type="entry name" value="C2C_Tricalbin"/>
</dbReference>
<dbReference type="CDD" id="cd04040">
    <property type="entry name" value="C2D_Tricalbin-like"/>
    <property type="match status" value="1"/>
</dbReference>
<evidence type="ECO:0000256" key="6">
    <source>
        <dbReference type="ARBA" id="ARBA00022824"/>
    </source>
</evidence>
<dbReference type="GeneID" id="4621484"/>
<dbReference type="PRINTS" id="PR00360">
    <property type="entry name" value="C2DOMAIN"/>
</dbReference>
<reference evidence="16 17" key="1">
    <citation type="journal article" date="2004" name="Science">
        <title>The Ashbya gossypii genome as a tool for mapping the ancient Saccharomyces cerevisiae genome.</title>
        <authorList>
            <person name="Dietrich F.S."/>
            <person name="Voegeli S."/>
            <person name="Brachat S."/>
            <person name="Lerch A."/>
            <person name="Gates K."/>
            <person name="Steiner S."/>
            <person name="Mohr C."/>
            <person name="Pohlmann R."/>
            <person name="Luedi P."/>
            <person name="Choi S."/>
            <person name="Wing R.A."/>
            <person name="Flavier A."/>
            <person name="Gaffney T.D."/>
            <person name="Philippsen P."/>
        </authorList>
    </citation>
    <scope>NUCLEOTIDE SEQUENCE [LARGE SCALE GENOMIC DNA]</scope>
    <source>
        <strain evidence="17">ATCC 10895 / CBS 109.51 / FGSC 9923 / NRRL Y-1056</strain>
    </source>
</reference>
<dbReference type="InterPro" id="IPR031468">
    <property type="entry name" value="SMP_LBD"/>
</dbReference>
<dbReference type="InterPro" id="IPR037761">
    <property type="entry name" value="C2A_Tricalbin"/>
</dbReference>
<dbReference type="InterPro" id="IPR017147">
    <property type="entry name" value="Tricalbin"/>
</dbReference>
<dbReference type="Proteomes" id="UP000000591">
    <property type="component" value="Chromosome V"/>
</dbReference>
<dbReference type="Pfam" id="PF00168">
    <property type="entry name" value="C2"/>
    <property type="match status" value="4"/>
</dbReference>
<feature type="compositionally biased region" description="Polar residues" evidence="12">
    <location>
        <begin position="15"/>
        <end position="41"/>
    </location>
</feature>
<organism evidence="16 17">
    <name type="scientific">Eremothecium gossypii (strain ATCC 10895 / CBS 109.51 / FGSC 9923 / NRRL Y-1056)</name>
    <name type="common">Yeast</name>
    <name type="synonym">Ashbya gossypii</name>
    <dbReference type="NCBI Taxonomy" id="284811"/>
    <lineage>
        <taxon>Eukaryota</taxon>
        <taxon>Fungi</taxon>
        <taxon>Dikarya</taxon>
        <taxon>Ascomycota</taxon>
        <taxon>Saccharomycotina</taxon>
        <taxon>Saccharomycetes</taxon>
        <taxon>Saccharomycetales</taxon>
        <taxon>Saccharomycetaceae</taxon>
        <taxon>Eremothecium</taxon>
    </lineage>
</organism>
<keyword evidence="10 13" id="KW-0472">Membrane</keyword>
<dbReference type="PROSITE" id="PS51847">
    <property type="entry name" value="SMP"/>
    <property type="match status" value="1"/>
</dbReference>
<keyword evidence="2" id="KW-0813">Transport</keyword>
<dbReference type="InterPro" id="IPR056910">
    <property type="entry name" value="TCB1-3_C2"/>
</dbReference>
<evidence type="ECO:0000256" key="3">
    <source>
        <dbReference type="ARBA" id="ARBA00022553"/>
    </source>
</evidence>
<name>Q755V7_EREGS</name>
<dbReference type="InterPro" id="IPR037765">
    <property type="entry name" value="C2B_Tricalbin"/>
</dbReference>
<dbReference type="STRING" id="284811.Q755V7"/>
<evidence type="ECO:0000256" key="13">
    <source>
        <dbReference type="SAM" id="Phobius"/>
    </source>
</evidence>
<dbReference type="CDD" id="cd04045">
    <property type="entry name" value="C2C_Tricalbin-like"/>
    <property type="match status" value="1"/>
</dbReference>
<dbReference type="Gene3D" id="2.60.40.150">
    <property type="entry name" value="C2 domain"/>
    <property type="match status" value="4"/>
</dbReference>
<feature type="compositionally biased region" description="Basic and acidic residues" evidence="12">
    <location>
        <begin position="45"/>
        <end position="65"/>
    </location>
</feature>
<evidence type="ECO:0000256" key="7">
    <source>
        <dbReference type="ARBA" id="ARBA00022989"/>
    </source>
</evidence>
<feature type="domain" description="C2" evidence="14">
    <location>
        <begin position="651"/>
        <end position="768"/>
    </location>
</feature>
<evidence type="ECO:0000256" key="2">
    <source>
        <dbReference type="ARBA" id="ARBA00022448"/>
    </source>
</evidence>
<feature type="domain" description="C2" evidence="14">
    <location>
        <begin position="522"/>
        <end position="648"/>
    </location>
</feature>
<evidence type="ECO:0000313" key="16">
    <source>
        <dbReference type="EMBL" id="AAS53090.1"/>
    </source>
</evidence>
<dbReference type="PROSITE" id="PS50004">
    <property type="entry name" value="C2"/>
    <property type="match status" value="4"/>
</dbReference>
<feature type="domain" description="C2" evidence="14">
    <location>
        <begin position="985"/>
        <end position="1105"/>
    </location>
</feature>
<dbReference type="CDD" id="cd21678">
    <property type="entry name" value="SMP_TCB"/>
    <property type="match status" value="1"/>
</dbReference>
<feature type="compositionally biased region" description="Basic and acidic residues" evidence="12">
    <location>
        <begin position="1"/>
        <end position="11"/>
    </location>
</feature>
<evidence type="ECO:0000256" key="9">
    <source>
        <dbReference type="ARBA" id="ARBA00023121"/>
    </source>
</evidence>
<dbReference type="OrthoDB" id="1029639at2759"/>
<dbReference type="GO" id="GO:0090158">
    <property type="term" value="P:endoplasmic reticulum membrane organization"/>
    <property type="evidence" value="ECO:0000318"/>
    <property type="project" value="GO_Central"/>
</dbReference>
<feature type="coiled-coil region" evidence="11">
    <location>
        <begin position="804"/>
        <end position="861"/>
    </location>
</feature>
<comment type="subcellular location">
    <subcellularLocation>
        <location evidence="1">Endoplasmic reticulum membrane</location>
    </subcellularLocation>
</comment>
<keyword evidence="3" id="KW-0597">Phosphoprotein</keyword>
<dbReference type="SUPFAM" id="SSF49562">
    <property type="entry name" value="C2 domain (Calcium/lipid-binding domain, CaLB)"/>
    <property type="match status" value="4"/>
</dbReference>
<dbReference type="PANTHER" id="PTHR46980:SF2">
    <property type="entry name" value="TRICALBIN-1-RELATED"/>
    <property type="match status" value="1"/>
</dbReference>
<dbReference type="PIRSF" id="PIRSF037232">
    <property type="entry name" value="Tricalbin"/>
    <property type="match status" value="1"/>
</dbReference>
<evidence type="ECO:0000256" key="10">
    <source>
        <dbReference type="ARBA" id="ARBA00023136"/>
    </source>
</evidence>
<evidence type="ECO:0000256" key="5">
    <source>
        <dbReference type="ARBA" id="ARBA00022737"/>
    </source>
</evidence>
<dbReference type="InterPro" id="IPR037756">
    <property type="entry name" value="C2D_Tricalbin"/>
</dbReference>
<feature type="domain" description="C2" evidence="14">
    <location>
        <begin position="376"/>
        <end position="497"/>
    </location>
</feature>
<evidence type="ECO:0000256" key="4">
    <source>
        <dbReference type="ARBA" id="ARBA00022692"/>
    </source>
</evidence>
<keyword evidence="6" id="KW-0256">Endoplasmic reticulum</keyword>
<keyword evidence="17" id="KW-1185">Reference proteome</keyword>
<evidence type="ECO:0000313" key="17">
    <source>
        <dbReference type="Proteomes" id="UP000000591"/>
    </source>
</evidence>
<dbReference type="eggNOG" id="KOG1012">
    <property type="taxonomic scope" value="Eukaryota"/>
</dbReference>
<dbReference type="RefSeq" id="NP_985266.1">
    <property type="nucleotide sequence ID" value="NM_210620.1"/>
</dbReference>
<dbReference type="AlphaFoldDB" id="Q755V7"/>
<sequence>MASTTTEEKLMKLNPTATDANNYINTDTTASKPAPPSSTEAGQAIEREKKLDRRQTEKDSVESSKVERPVVDASYVGWKQIGGWEERDRLTEDDLHWELDRETFLSHVLPAAAYGDWYHSVGIFFLGGFLSFALGYFKFSLSPVFFVMVLTALLYRTSIWKYRGSIRELVQKELTVQKVEDDYESMDWLNNFLDKFWTRIEPNISVMVVDQVNHELAKNPSVPGFIKSLWIDQFTLGVKPPRIDFVRTLQNTDPDVAVMDWGLSFTPRDLNDLDAKQLKNFVNQKVIVKAKLFGITIPVAVHDIAFKVHARVRMKMMTAFPHIETVNIQLMDVPDVDFVFKLFGDSIFNWEIMAIPGLLPFVKEMVRKYAGPMLMPPFSFQLNVPQLLSGSALSIGVLEVNVRDALNLKFGRSILLEELDTYLEFSFNSRVVATTKSVAHGSSPKWDEQLLILLDSFTDPLSITLYSKRPKLNDRVLGSIQYNLSSLHEKHHQRNCTGKFLKNSKPIGELNFDLNFHHTLESKKLPDGTIEDMPDLNTGITKIVVEEARSLRGSSSKDVSSFVELYINAKLVETTQTVSKDANPKFDTSHEIVITDRRRTRIKFVVKDAKGGVISTTLQSLNDLIDRTQVDKKWIPLPGNNGELKVTTHWKPVSLDVGSESGSYVPPIGVLRVFLNKAEELRNLEKFGKIDPYARVLVNGVNRGRTNAINSTLDPIWNEAIYIPISSPNQKVTIECMDVETADKDRTLGKFDIKTSELFQKGADDRYVEFIDEEPKFGRLVSNKGAKGTVTYYLSFYPALPILSMEEIHEMDAINENRKKLEAEKAALDPKTTTQEQMKKIESAESELNELEDLFSNKMKLDLDELLQYNSGVFTFNILGGELPQIGSYVQAFFDSMGHPKYSSQKFSTKTIRPGSTAGDCMIKELEWSVTTFRVTKNPSNNRAENCLCEVSIPTIELLKNCYYKPSIVTLTGSASAKVMLQVAWFPVLASRLPQADLITNTGDLTLEVLNAVRLLPADRNGKSDPYVKFYLDNSDEVIYKTKTQKKTLEPVWNENTSLQLNNRINNYLRIKVMDWDAGNSDDLIGTATIALAEVDPDSETPMEVQLTGPNGEDGGILYLNFKFSPRYTVSVTKVETKVGDFANKGLSAGLSAGTSVIGGGLGAVGKLKKGILGGGKKKEKDHDNKVND</sequence>
<dbReference type="OMA" id="GWTGDVM"/>
<dbReference type="HOGENOM" id="CLU_001661_1_1_1"/>
<feature type="region of interest" description="Disordered" evidence="12">
    <location>
        <begin position="1"/>
        <end position="65"/>
    </location>
</feature>
<dbReference type="InterPro" id="IPR052455">
    <property type="entry name" value="Tricalbin_domain"/>
</dbReference>
<dbReference type="SMART" id="SM00239">
    <property type="entry name" value="C2"/>
    <property type="match status" value="4"/>
</dbReference>
<reference evidence="17" key="2">
    <citation type="journal article" date="2013" name="G3 (Bethesda)">
        <title>Genomes of Ashbya fungi isolated from insects reveal four mating-type loci, numerous translocations, lack of transposons, and distinct gene duplications.</title>
        <authorList>
            <person name="Dietrich F.S."/>
            <person name="Voegeli S."/>
            <person name="Kuo S."/>
            <person name="Philippsen P."/>
        </authorList>
    </citation>
    <scope>GENOME REANNOTATION</scope>
    <source>
        <strain evidence="17">ATCC 10895 / CBS 109.51 / FGSC 9923 / NRRL Y-1056</strain>
    </source>
</reference>
<dbReference type="FunCoup" id="Q755V7">
    <property type="interactions" value="176"/>
</dbReference>
<feature type="domain" description="SMP-LTD" evidence="15">
    <location>
        <begin position="182"/>
        <end position="385"/>
    </location>
</feature>
<protein>
    <submittedName>
        <fullName evidence="16">AER411Wp</fullName>
    </submittedName>
</protein>
<proteinExistence type="predicted"/>
<dbReference type="CDD" id="cd04052">
    <property type="entry name" value="C2B_Tricalbin-like"/>
    <property type="match status" value="1"/>
</dbReference>
<keyword evidence="4 13" id="KW-0812">Transmembrane</keyword>
<gene>
    <name evidence="16" type="ORF">AGOS_AER411W</name>
</gene>
<dbReference type="Pfam" id="PF24920">
    <property type="entry name" value="C2_TCB1"/>
    <property type="match status" value="1"/>
</dbReference>
<feature type="transmembrane region" description="Helical" evidence="13">
    <location>
        <begin position="117"/>
        <end position="137"/>
    </location>
</feature>
<dbReference type="InterPro" id="IPR000008">
    <property type="entry name" value="C2_dom"/>
</dbReference>
<keyword evidence="11" id="KW-0175">Coiled coil</keyword>
<dbReference type="GO" id="GO:0008289">
    <property type="term" value="F:lipid binding"/>
    <property type="evidence" value="ECO:0000318"/>
    <property type="project" value="GO_Central"/>
</dbReference>
<dbReference type="FunFam" id="2.60.40.150:FF:000230">
    <property type="entry name" value="Tcb1p"/>
    <property type="match status" value="1"/>
</dbReference>
<dbReference type="CDD" id="cd04044">
    <property type="entry name" value="C2A_Tricalbin-like"/>
    <property type="match status" value="1"/>
</dbReference>
<dbReference type="GO" id="GO:0035621">
    <property type="term" value="P:ER to Golgi ceramide transport"/>
    <property type="evidence" value="ECO:0000318"/>
    <property type="project" value="GO_Central"/>
</dbReference>
<evidence type="ECO:0000256" key="1">
    <source>
        <dbReference type="ARBA" id="ARBA00004586"/>
    </source>
</evidence>
<evidence type="ECO:0000259" key="15">
    <source>
        <dbReference type="PROSITE" id="PS51847"/>
    </source>
</evidence>
<keyword evidence="7 13" id="KW-1133">Transmembrane helix</keyword>
<dbReference type="KEGG" id="ago:AGOS_AER411W"/>
<dbReference type="GO" id="GO:0005783">
    <property type="term" value="C:endoplasmic reticulum"/>
    <property type="evidence" value="ECO:0000318"/>
    <property type="project" value="GO_Central"/>
</dbReference>
<dbReference type="GO" id="GO:0005789">
    <property type="term" value="C:endoplasmic reticulum membrane"/>
    <property type="evidence" value="ECO:0007669"/>
    <property type="project" value="UniProtKB-SubCell"/>
</dbReference>
<accession>Q755V7</accession>
<dbReference type="GO" id="GO:0061817">
    <property type="term" value="P:endoplasmic reticulum-plasma membrane tethering"/>
    <property type="evidence" value="ECO:0007669"/>
    <property type="project" value="InterPro"/>
</dbReference>
<keyword evidence="5" id="KW-0677">Repeat</keyword>
<evidence type="ECO:0000256" key="8">
    <source>
        <dbReference type="ARBA" id="ARBA00023055"/>
    </source>
</evidence>
<keyword evidence="8" id="KW-0445">Lipid transport</keyword>
<evidence type="ECO:0000256" key="12">
    <source>
        <dbReference type="SAM" id="MobiDB-lite"/>
    </source>
</evidence>
<dbReference type="InParanoid" id="Q755V7"/>
<dbReference type="InterPro" id="IPR035892">
    <property type="entry name" value="C2_domain_sf"/>
</dbReference>
<evidence type="ECO:0000256" key="11">
    <source>
        <dbReference type="SAM" id="Coils"/>
    </source>
</evidence>
<dbReference type="Pfam" id="PF25669">
    <property type="entry name" value="SMP_MUG190-like"/>
    <property type="match status" value="2"/>
</dbReference>
<dbReference type="GO" id="GO:0005886">
    <property type="term" value="C:plasma membrane"/>
    <property type="evidence" value="ECO:0000318"/>
    <property type="project" value="GO_Central"/>
</dbReference>